<name>A0A1H7QXH4_9ACTN</name>
<feature type="region of interest" description="Disordered" evidence="1">
    <location>
        <begin position="1"/>
        <end position="52"/>
    </location>
</feature>
<evidence type="ECO:0000313" key="2">
    <source>
        <dbReference type="EMBL" id="SEL52686.1"/>
    </source>
</evidence>
<reference evidence="2 3" key="1">
    <citation type="submission" date="2016-10" db="EMBL/GenBank/DDBJ databases">
        <authorList>
            <person name="de Groot N.N."/>
        </authorList>
    </citation>
    <scope>NUCLEOTIDE SEQUENCE [LARGE SCALE GENOMIC DNA]</scope>
    <source>
        <strain evidence="2 3">DSM 43357</strain>
    </source>
</reference>
<evidence type="ECO:0000313" key="3">
    <source>
        <dbReference type="Proteomes" id="UP000198953"/>
    </source>
</evidence>
<dbReference type="EMBL" id="FOBF01000005">
    <property type="protein sequence ID" value="SEL52686.1"/>
    <property type="molecule type" value="Genomic_DNA"/>
</dbReference>
<organism evidence="2 3">
    <name type="scientific">Nonomuraea pusilla</name>
    <dbReference type="NCBI Taxonomy" id="46177"/>
    <lineage>
        <taxon>Bacteria</taxon>
        <taxon>Bacillati</taxon>
        <taxon>Actinomycetota</taxon>
        <taxon>Actinomycetes</taxon>
        <taxon>Streptosporangiales</taxon>
        <taxon>Streptosporangiaceae</taxon>
        <taxon>Nonomuraea</taxon>
    </lineage>
</organism>
<proteinExistence type="predicted"/>
<accession>A0A1H7QXH4</accession>
<sequence length="140" mass="14648">MAGCATASPSGQAASTVPRSPVVATPVTTTPTPAPSTKEPKPVKPTGDAVNPHKVQWTSAKPVAKGTKVKLTWWSGVAPCTVLDRVKVKETSKRVTITLYEGASPKAKGVSCIMIAIEKTTTVRLKHPLGKRKIVDGAKP</sequence>
<dbReference type="Proteomes" id="UP000198953">
    <property type="component" value="Unassembled WGS sequence"/>
</dbReference>
<protein>
    <submittedName>
        <fullName evidence="2">Uncharacterized protein</fullName>
    </submittedName>
</protein>
<gene>
    <name evidence="2" type="ORF">SAMN05660976_02721</name>
</gene>
<dbReference type="AlphaFoldDB" id="A0A1H7QXH4"/>
<keyword evidence="3" id="KW-1185">Reference proteome</keyword>
<evidence type="ECO:0000256" key="1">
    <source>
        <dbReference type="SAM" id="MobiDB-lite"/>
    </source>
</evidence>
<feature type="compositionally biased region" description="Low complexity" evidence="1">
    <location>
        <begin position="15"/>
        <end position="37"/>
    </location>
</feature>